<evidence type="ECO:0000256" key="5">
    <source>
        <dbReference type="ARBA" id="ARBA00022679"/>
    </source>
</evidence>
<reference evidence="13 14" key="1">
    <citation type="journal article" date="2021" name="BMC Biol.">
        <title>Horizontally acquired antibacterial genes associated with adaptive radiation of ladybird beetles.</title>
        <authorList>
            <person name="Li H.S."/>
            <person name="Tang X.F."/>
            <person name="Huang Y.H."/>
            <person name="Xu Z.Y."/>
            <person name="Chen M.L."/>
            <person name="Du X.Y."/>
            <person name="Qiu B.Y."/>
            <person name="Chen P.T."/>
            <person name="Zhang W."/>
            <person name="Slipinski A."/>
            <person name="Escalona H.E."/>
            <person name="Waterhouse R.M."/>
            <person name="Zwick A."/>
            <person name="Pang H."/>
        </authorList>
    </citation>
    <scope>NUCLEOTIDE SEQUENCE [LARGE SCALE GENOMIC DNA]</scope>
    <source>
        <strain evidence="13">SYSU2018</strain>
    </source>
</reference>
<keyword evidence="14" id="KW-1185">Reference proteome</keyword>
<evidence type="ECO:0000313" key="13">
    <source>
        <dbReference type="EMBL" id="KAL3284934.1"/>
    </source>
</evidence>
<sequence length="535" mass="61990">MDDLRELLFKTDEGSQELNCVICTKYLSVPPIFYTSCLGYICGRCYKKVSDEETAKDMVFERQLLFETCAKHLTFPCAYTVIGCRAELQWNDVLKHENACYFRNTICPLSEKNAKFLSLQQYCRWRGYSQQLVSHLFSAHQNSFIHPPQTYLGPDFKTTFLFTEVLQQVMVVIFKYNQELEKFSTYVLANLTEVECNFFRYQIEVQDDRRLNSVVLRRNKVEPLCDHFFKYKSAKGALEIDIKNIREMLKSTTGFFAKVGIAKKSKKEIKMLKSNLPPDSVFDILPKEASLVIDEGILQELECPVCNDYMVPPIFICEAGHSICDSCNNKILTCPTCRSTMLKTRNFTLEKLTALVNYPCKNRVTGCFFVTSAEQIKNHEEKCMMTTKTCILKCAWTGNTMDMIIHLNEKHEVAQLNKVQTLYLNTHHQPINQAVVYDNQVFLLTLMYGYRIPFSFNIQHLGLDNTKYKYEVCIIDRSRNDLGVILRRICSPWMNNKKNVKEKSHSGVTLPYDLIQCLVSGDRELDFKFDISKVA</sequence>
<dbReference type="GO" id="GO:0008270">
    <property type="term" value="F:zinc ion binding"/>
    <property type="evidence" value="ECO:0007669"/>
    <property type="project" value="UniProtKB-KW"/>
</dbReference>
<dbReference type="GO" id="GO:0061630">
    <property type="term" value="F:ubiquitin protein ligase activity"/>
    <property type="evidence" value="ECO:0007669"/>
    <property type="project" value="UniProtKB-EC"/>
</dbReference>
<dbReference type="Gene3D" id="3.30.40.10">
    <property type="entry name" value="Zinc/RING finger domain, C3HC4 (zinc finger)"/>
    <property type="match status" value="3"/>
</dbReference>
<dbReference type="SUPFAM" id="SSF57850">
    <property type="entry name" value="RING/U-box"/>
    <property type="match status" value="1"/>
</dbReference>
<accession>A0ABD2P2K0</accession>
<proteinExistence type="inferred from homology"/>
<comment type="catalytic activity">
    <reaction evidence="1">
        <text>S-ubiquitinyl-[E2 ubiquitin-conjugating enzyme]-L-cysteine + [acceptor protein]-L-lysine = [E2 ubiquitin-conjugating enzyme]-L-cysteine + N(6)-ubiquitinyl-[acceptor protein]-L-lysine.</text>
        <dbReference type="EC" id="2.3.2.27"/>
    </reaction>
</comment>
<evidence type="ECO:0000256" key="7">
    <source>
        <dbReference type="ARBA" id="ARBA00022771"/>
    </source>
</evidence>
<protein>
    <recommendedName>
        <fullName evidence="4">RING-type E3 ubiquitin transferase</fullName>
        <ecNumber evidence="4">2.3.2.27</ecNumber>
    </recommendedName>
</protein>
<keyword evidence="7 10" id="KW-0863">Zinc-finger</keyword>
<dbReference type="EC" id="2.3.2.27" evidence="4"/>
<dbReference type="InterPro" id="IPR013083">
    <property type="entry name" value="Znf_RING/FYVE/PHD"/>
</dbReference>
<comment type="caution">
    <text evidence="13">The sequence shown here is derived from an EMBL/GenBank/DDBJ whole genome shotgun (WGS) entry which is preliminary data.</text>
</comment>
<feature type="domain" description="SIAH-type" evidence="12">
    <location>
        <begin position="355"/>
        <end position="412"/>
    </location>
</feature>
<dbReference type="EMBL" id="JABFTP020000165">
    <property type="protein sequence ID" value="KAL3284934.1"/>
    <property type="molecule type" value="Genomic_DNA"/>
</dbReference>
<keyword evidence="6" id="KW-0479">Metal-binding</keyword>
<evidence type="ECO:0000256" key="9">
    <source>
        <dbReference type="ARBA" id="ARBA00022833"/>
    </source>
</evidence>
<dbReference type="InterPro" id="IPR049548">
    <property type="entry name" value="Sina-like_RING"/>
</dbReference>
<evidence type="ECO:0000259" key="11">
    <source>
        <dbReference type="PROSITE" id="PS50089"/>
    </source>
</evidence>
<evidence type="ECO:0000256" key="10">
    <source>
        <dbReference type="PROSITE-ProRule" id="PRU00455"/>
    </source>
</evidence>
<dbReference type="PANTHER" id="PTHR45877:SF2">
    <property type="entry name" value="E3 UBIQUITIN-PROTEIN LIGASE SINA-RELATED"/>
    <property type="match status" value="1"/>
</dbReference>
<comment type="pathway">
    <text evidence="2">Protein modification; protein ubiquitination.</text>
</comment>
<dbReference type="GO" id="GO:0010498">
    <property type="term" value="P:proteasomal protein catabolic process"/>
    <property type="evidence" value="ECO:0007669"/>
    <property type="project" value="UniProtKB-ARBA"/>
</dbReference>
<feature type="domain" description="SIAH-type" evidence="12">
    <location>
        <begin position="72"/>
        <end position="141"/>
    </location>
</feature>
<gene>
    <name evidence="13" type="ORF">HHI36_019066</name>
</gene>
<dbReference type="AlphaFoldDB" id="A0ABD2P2K0"/>
<dbReference type="SUPFAM" id="SSF49599">
    <property type="entry name" value="TRAF domain-like"/>
    <property type="match status" value="2"/>
</dbReference>
<comment type="similarity">
    <text evidence="3">Belongs to the SINA (Seven in absentia) family.</text>
</comment>
<evidence type="ECO:0000256" key="6">
    <source>
        <dbReference type="ARBA" id="ARBA00022723"/>
    </source>
</evidence>
<dbReference type="InterPro" id="IPR001841">
    <property type="entry name" value="Znf_RING"/>
</dbReference>
<dbReference type="InterPro" id="IPR004162">
    <property type="entry name" value="SINA-like_animal"/>
</dbReference>
<keyword evidence="9" id="KW-0862">Zinc</keyword>
<evidence type="ECO:0000256" key="1">
    <source>
        <dbReference type="ARBA" id="ARBA00000900"/>
    </source>
</evidence>
<dbReference type="InterPro" id="IPR013010">
    <property type="entry name" value="Znf_SIAH"/>
</dbReference>
<dbReference type="FunFam" id="3.30.40.10:FF:000041">
    <property type="entry name" value="E3 ubiquitin-protein ligase SINAT3"/>
    <property type="match status" value="1"/>
</dbReference>
<name>A0ABD2P2K0_9CUCU</name>
<dbReference type="Pfam" id="PF21362">
    <property type="entry name" value="Sina_RING"/>
    <property type="match status" value="1"/>
</dbReference>
<feature type="domain" description="RING-type" evidence="11">
    <location>
        <begin position="303"/>
        <end position="338"/>
    </location>
</feature>
<evidence type="ECO:0000256" key="4">
    <source>
        <dbReference type="ARBA" id="ARBA00012483"/>
    </source>
</evidence>
<evidence type="ECO:0000259" key="12">
    <source>
        <dbReference type="PROSITE" id="PS51081"/>
    </source>
</evidence>
<evidence type="ECO:0000256" key="3">
    <source>
        <dbReference type="ARBA" id="ARBA00009119"/>
    </source>
</evidence>
<evidence type="ECO:0000256" key="8">
    <source>
        <dbReference type="ARBA" id="ARBA00022786"/>
    </source>
</evidence>
<dbReference type="Pfam" id="PF21361">
    <property type="entry name" value="Sina_ZnF"/>
    <property type="match status" value="2"/>
</dbReference>
<evidence type="ECO:0000256" key="2">
    <source>
        <dbReference type="ARBA" id="ARBA00004906"/>
    </source>
</evidence>
<dbReference type="PANTHER" id="PTHR45877">
    <property type="entry name" value="E3 UBIQUITIN-PROTEIN LIGASE SIAH2"/>
    <property type="match status" value="1"/>
</dbReference>
<evidence type="ECO:0000313" key="14">
    <source>
        <dbReference type="Proteomes" id="UP001516400"/>
    </source>
</evidence>
<dbReference type="PROSITE" id="PS51081">
    <property type="entry name" value="ZF_SIAH"/>
    <property type="match status" value="2"/>
</dbReference>
<organism evidence="13 14">
    <name type="scientific">Cryptolaemus montrouzieri</name>
    <dbReference type="NCBI Taxonomy" id="559131"/>
    <lineage>
        <taxon>Eukaryota</taxon>
        <taxon>Metazoa</taxon>
        <taxon>Ecdysozoa</taxon>
        <taxon>Arthropoda</taxon>
        <taxon>Hexapoda</taxon>
        <taxon>Insecta</taxon>
        <taxon>Pterygota</taxon>
        <taxon>Neoptera</taxon>
        <taxon>Endopterygota</taxon>
        <taxon>Coleoptera</taxon>
        <taxon>Polyphaga</taxon>
        <taxon>Cucujiformia</taxon>
        <taxon>Coccinelloidea</taxon>
        <taxon>Coccinellidae</taxon>
        <taxon>Scymninae</taxon>
        <taxon>Scymnini</taxon>
        <taxon>Cryptolaemus</taxon>
    </lineage>
</organism>
<keyword evidence="8" id="KW-0833">Ubl conjugation pathway</keyword>
<keyword evidence="5" id="KW-0808">Transferase</keyword>
<dbReference type="PROSITE" id="PS50089">
    <property type="entry name" value="ZF_RING_2"/>
    <property type="match status" value="1"/>
</dbReference>
<dbReference type="Proteomes" id="UP001516400">
    <property type="component" value="Unassembled WGS sequence"/>
</dbReference>